<feature type="active site" description="Proton donor" evidence="6">
    <location>
        <position position="12"/>
    </location>
</feature>
<gene>
    <name evidence="9" type="ORF">HXK00_03870</name>
</gene>
<feature type="binding site" evidence="8">
    <location>
        <position position="10"/>
    </location>
    <ligand>
        <name>Mg(2+)</name>
        <dbReference type="ChEBI" id="CHEBI:18420"/>
    </ligand>
</feature>
<keyword evidence="4 5" id="KW-0460">Magnesium</keyword>
<feature type="active site" description="Nucleophile" evidence="6">
    <location>
        <position position="10"/>
    </location>
</feature>
<evidence type="ECO:0000256" key="2">
    <source>
        <dbReference type="ARBA" id="ARBA00022723"/>
    </source>
</evidence>
<evidence type="ECO:0000256" key="6">
    <source>
        <dbReference type="PIRSR" id="PIRSR000915-1"/>
    </source>
</evidence>
<dbReference type="PANTHER" id="PTHR19288">
    <property type="entry name" value="4-NITROPHENYLPHOSPHATASE-RELATED"/>
    <property type="match status" value="1"/>
</dbReference>
<dbReference type="Gene3D" id="3.40.50.1000">
    <property type="entry name" value="HAD superfamily/HAD-like"/>
    <property type="match status" value="2"/>
</dbReference>
<feature type="binding site" evidence="7">
    <location>
        <position position="183"/>
    </location>
    <ligand>
        <name>substrate</name>
    </ligand>
</feature>
<dbReference type="PIRSF" id="PIRSF000915">
    <property type="entry name" value="PGP-type_phosphatase"/>
    <property type="match status" value="1"/>
</dbReference>
<accession>A0A929MNS1</accession>
<evidence type="ECO:0000256" key="7">
    <source>
        <dbReference type="PIRSR" id="PIRSR000915-2"/>
    </source>
</evidence>
<evidence type="ECO:0000256" key="4">
    <source>
        <dbReference type="ARBA" id="ARBA00022842"/>
    </source>
</evidence>
<dbReference type="SFLD" id="SFLDS00003">
    <property type="entry name" value="Haloacid_Dehalogenase"/>
    <property type="match status" value="1"/>
</dbReference>
<keyword evidence="3 9" id="KW-0378">Hydrolase</keyword>
<comment type="caution">
    <text evidence="9">The sequence shown here is derived from an EMBL/GenBank/DDBJ whole genome shotgun (WGS) entry which is preliminary data.</text>
</comment>
<evidence type="ECO:0000313" key="9">
    <source>
        <dbReference type="EMBL" id="MBF0934768.1"/>
    </source>
</evidence>
<feature type="binding site" evidence="8">
    <location>
        <position position="208"/>
    </location>
    <ligand>
        <name>Mg(2+)</name>
        <dbReference type="ChEBI" id="CHEBI:18420"/>
    </ligand>
</feature>
<dbReference type="NCBIfam" id="TIGR01460">
    <property type="entry name" value="HAD-SF-IIA"/>
    <property type="match status" value="1"/>
</dbReference>
<dbReference type="SFLD" id="SFLDG01139">
    <property type="entry name" value="C2.A:_Pyridoxal_Phosphate_Phos"/>
    <property type="match status" value="1"/>
</dbReference>
<dbReference type="Pfam" id="PF13344">
    <property type="entry name" value="Hydrolase_6"/>
    <property type="match status" value="1"/>
</dbReference>
<protein>
    <recommendedName>
        <fullName evidence="5">Acid sugar phosphatase</fullName>
        <ecNumber evidence="5">3.1.3.-</ecNumber>
    </recommendedName>
</protein>
<dbReference type="AlphaFoldDB" id="A0A929MNS1"/>
<dbReference type="EC" id="3.1.3.-" evidence="5"/>
<dbReference type="NCBIfam" id="TIGR01457">
    <property type="entry name" value="HAD-SF-IIA-hyp2"/>
    <property type="match status" value="1"/>
</dbReference>
<dbReference type="InterPro" id="IPR036412">
    <property type="entry name" value="HAD-like_sf"/>
</dbReference>
<dbReference type="InterPro" id="IPR006354">
    <property type="entry name" value="HAD-SF_hydro_IIA_hyp1"/>
</dbReference>
<evidence type="ECO:0000256" key="1">
    <source>
        <dbReference type="ARBA" id="ARBA00006696"/>
    </source>
</evidence>
<organism evidence="9 10">
    <name type="scientific">Abiotrophia defectiva</name>
    <name type="common">Streptococcus defectivus</name>
    <dbReference type="NCBI Taxonomy" id="46125"/>
    <lineage>
        <taxon>Bacteria</taxon>
        <taxon>Bacillati</taxon>
        <taxon>Bacillota</taxon>
        <taxon>Bacilli</taxon>
        <taxon>Lactobacillales</taxon>
        <taxon>Aerococcaceae</taxon>
        <taxon>Abiotrophia</taxon>
    </lineage>
</organism>
<sequence length="256" mass="27906">MKDYAGYLIDLDGTVYFGKNRIPTAEAFIKKLVAQDIPFLFITNNATRSAAQVAQALSTQYELPVTEKHVYTSAMAIIDYLQAHHKGQTVYVVGEAPLKEQVATAGFTLVEDESAQVVVQALDRHTTYEALSIAVLAIRNGAAFLVTNTDSNIPTERGMMPSSGALTSFIQYASQVEPVVMGKPFSPILEGGLHTLGLTKDQVLMIGDNYETDIKVGINAGMDTLLVLTGFTQEEDLKSVPVQPTYVRPDLSTWEL</sequence>
<dbReference type="Pfam" id="PF13242">
    <property type="entry name" value="Hydrolase_like"/>
    <property type="match status" value="1"/>
</dbReference>
<evidence type="ECO:0000313" key="10">
    <source>
        <dbReference type="Proteomes" id="UP000757900"/>
    </source>
</evidence>
<dbReference type="EMBL" id="JABZFV010000065">
    <property type="protein sequence ID" value="MBF0934768.1"/>
    <property type="molecule type" value="Genomic_DNA"/>
</dbReference>
<evidence type="ECO:0000256" key="5">
    <source>
        <dbReference type="PIRNR" id="PIRNR000915"/>
    </source>
</evidence>
<dbReference type="InterPro" id="IPR023214">
    <property type="entry name" value="HAD_sf"/>
</dbReference>
<dbReference type="PANTHER" id="PTHR19288:SF46">
    <property type="entry name" value="HALOACID DEHALOGENASE-LIKE HYDROLASE DOMAIN-CONTAINING PROTEIN 2"/>
    <property type="match status" value="1"/>
</dbReference>
<evidence type="ECO:0000256" key="8">
    <source>
        <dbReference type="PIRSR" id="PIRSR000915-3"/>
    </source>
</evidence>
<keyword evidence="2 5" id="KW-0479">Metal-binding</keyword>
<dbReference type="SUPFAM" id="SSF56784">
    <property type="entry name" value="HAD-like"/>
    <property type="match status" value="1"/>
</dbReference>
<comment type="function">
    <text evidence="5">Catalyzes the dephosphorylation of 2-6 carbon acid sugars in vitro.</text>
</comment>
<reference evidence="9" key="1">
    <citation type="submission" date="2020-04" db="EMBL/GenBank/DDBJ databases">
        <title>Deep metagenomics examines the oral microbiome during advanced dental caries in children, revealing novel taxa and co-occurrences with host molecules.</title>
        <authorList>
            <person name="Baker J.L."/>
            <person name="Morton J.T."/>
            <person name="Dinis M."/>
            <person name="Alvarez R."/>
            <person name="Tran N.C."/>
            <person name="Knight R."/>
            <person name="Edlund A."/>
        </authorList>
    </citation>
    <scope>NUCLEOTIDE SEQUENCE</scope>
    <source>
        <strain evidence="9">JCVI_23_bin.16</strain>
    </source>
</reference>
<dbReference type="GO" id="GO:0016791">
    <property type="term" value="F:phosphatase activity"/>
    <property type="evidence" value="ECO:0007669"/>
    <property type="project" value="TreeGrafter"/>
</dbReference>
<proteinExistence type="inferred from homology"/>
<dbReference type="Proteomes" id="UP000757900">
    <property type="component" value="Unassembled WGS sequence"/>
</dbReference>
<feature type="binding site" evidence="8">
    <location>
        <position position="12"/>
    </location>
    <ligand>
        <name>Mg(2+)</name>
        <dbReference type="ChEBI" id="CHEBI:18420"/>
    </ligand>
</feature>
<comment type="similarity">
    <text evidence="1 5">Belongs to the HAD-like hydrolase superfamily. NagD family.</text>
</comment>
<dbReference type="GO" id="GO:0005737">
    <property type="term" value="C:cytoplasm"/>
    <property type="evidence" value="ECO:0007669"/>
    <property type="project" value="TreeGrafter"/>
</dbReference>
<name>A0A929MNS1_ABIDE</name>
<dbReference type="InterPro" id="IPR006357">
    <property type="entry name" value="HAD-SF_hydro_IIA"/>
</dbReference>
<comment type="cofactor">
    <cofactor evidence="8">
        <name>Mg(2+)</name>
        <dbReference type="ChEBI" id="CHEBI:18420"/>
    </cofactor>
    <text evidence="8">Divalent metal ions. Mg(2+) is the most effective.</text>
</comment>
<dbReference type="GO" id="GO:0046872">
    <property type="term" value="F:metal ion binding"/>
    <property type="evidence" value="ECO:0007669"/>
    <property type="project" value="UniProtKB-KW"/>
</dbReference>
<evidence type="ECO:0000256" key="3">
    <source>
        <dbReference type="ARBA" id="ARBA00022801"/>
    </source>
</evidence>